<sequence length="610" mass="65163">MFSPTRELVARLLGYTSIGCWLCAQFPQVLKNARLQSCEGLALPFLVNWLFGDITNLIGCILTDQLPFQTYLAGYFCVVDFCLLWQYFHYRALHPAPPPSISYEYAASPRQSLILPAHPHSHPHPHPHSPAKSRGRSTSTAAHSHVNAQAGPSRPSARRGPSFVTPDIEVTSPRADFGTIYEAALDVSRAADLFGGVSTVPNGGSGVRRSYSASQIRKSGRHATQMPDVDEDGPMIESFHSEMSGHTAGSGMSEGAGVGAGAGMSMSTSALDGRGRTLRRGGEGTLTAAQSLEEVIEGLPSEGGQGVPVEMREARSKSRSLSLVRGSGGRGKGRRAAGVAFMSLTLLLARSTITSTPASSSSSFPSGIVLSQPPHRHAPTARHPLPLSTFSSTAATVNPSFMLSFEPHLPESSIDYQHVIGRISAWTCTTLYLTSRLPQIWKNFERKSVEGLSILLFVFAFAGNLSYVLSILLDPSGDGNSEDAPHYLLEALPYLLGSGGTLLFDLTIMIQSAIYGEAPPVPTTPSVGGRRPLFRRRLKHLEEGRGKSVSVGSERQPLLSGPGQGQGQRHGQVGSSLRERSLSADVLAHRPRGHSLTRQHGALIAEAAVG</sequence>
<dbReference type="SMART" id="SM00679">
    <property type="entry name" value="CTNS"/>
    <property type="match status" value="2"/>
</dbReference>
<feature type="region of interest" description="Disordered" evidence="7">
    <location>
        <begin position="299"/>
        <end position="334"/>
    </location>
</feature>
<dbReference type="Gene3D" id="1.20.1280.290">
    <property type="match status" value="2"/>
</dbReference>
<keyword evidence="4" id="KW-0472">Membrane</keyword>
<comment type="subcellular location">
    <subcellularLocation>
        <location evidence="1">Membrane</location>
        <topology evidence="1">Multi-pass membrane protein</topology>
    </subcellularLocation>
</comment>
<name>A0A427YSL6_9TREE</name>
<accession>A0A427YSL6</accession>
<gene>
    <name evidence="8" type="ORF">EHS25_006723</name>
</gene>
<dbReference type="EMBL" id="RSCD01000003">
    <property type="protein sequence ID" value="RSH94069.1"/>
    <property type="molecule type" value="Genomic_DNA"/>
</dbReference>
<dbReference type="PANTHER" id="PTHR16201:SF34">
    <property type="entry name" value="LYSOSOMAL AMINO ACID TRANSPORTER 1"/>
    <property type="match status" value="1"/>
</dbReference>
<evidence type="ECO:0008006" key="10">
    <source>
        <dbReference type="Google" id="ProtNLM"/>
    </source>
</evidence>
<dbReference type="InterPro" id="IPR006603">
    <property type="entry name" value="PQ-loop_rpt"/>
</dbReference>
<feature type="region of interest" description="Disordered" evidence="7">
    <location>
        <begin position="205"/>
        <end position="230"/>
    </location>
</feature>
<comment type="similarity">
    <text evidence="5">Belongs to the laat-1 family.</text>
</comment>
<evidence type="ECO:0000256" key="3">
    <source>
        <dbReference type="ARBA" id="ARBA00022989"/>
    </source>
</evidence>
<keyword evidence="2" id="KW-0812">Transmembrane</keyword>
<organism evidence="8 9">
    <name type="scientific">Saitozyma podzolica</name>
    <dbReference type="NCBI Taxonomy" id="1890683"/>
    <lineage>
        <taxon>Eukaryota</taxon>
        <taxon>Fungi</taxon>
        <taxon>Dikarya</taxon>
        <taxon>Basidiomycota</taxon>
        <taxon>Agaricomycotina</taxon>
        <taxon>Tremellomycetes</taxon>
        <taxon>Tremellales</taxon>
        <taxon>Trimorphomycetaceae</taxon>
        <taxon>Saitozyma</taxon>
    </lineage>
</organism>
<feature type="region of interest" description="Disordered" evidence="7">
    <location>
        <begin position="544"/>
        <end position="578"/>
    </location>
</feature>
<reference evidence="8 9" key="1">
    <citation type="submission" date="2018-11" db="EMBL/GenBank/DDBJ databases">
        <title>Genome sequence of Saitozyma podzolica DSM 27192.</title>
        <authorList>
            <person name="Aliyu H."/>
            <person name="Gorte O."/>
            <person name="Ochsenreither K."/>
        </authorList>
    </citation>
    <scope>NUCLEOTIDE SEQUENCE [LARGE SCALE GENOMIC DNA]</scope>
    <source>
        <strain evidence="8 9">DSM 27192</strain>
    </source>
</reference>
<keyword evidence="3" id="KW-1133">Transmembrane helix</keyword>
<evidence type="ECO:0000313" key="9">
    <source>
        <dbReference type="Proteomes" id="UP000279259"/>
    </source>
</evidence>
<dbReference type="Pfam" id="PF04193">
    <property type="entry name" value="PQ-loop"/>
    <property type="match status" value="2"/>
</dbReference>
<evidence type="ECO:0000256" key="1">
    <source>
        <dbReference type="ARBA" id="ARBA00004141"/>
    </source>
</evidence>
<proteinExistence type="inferred from homology"/>
<dbReference type="PANTHER" id="PTHR16201">
    <property type="entry name" value="SEVEN TRANSMEMBRANE PROTEIN 1-RELATED"/>
    <property type="match status" value="1"/>
</dbReference>
<dbReference type="OrthoDB" id="8048523at2759"/>
<feature type="compositionally biased region" description="Basic residues" evidence="7">
    <location>
        <begin position="119"/>
        <end position="135"/>
    </location>
</feature>
<dbReference type="Proteomes" id="UP000279259">
    <property type="component" value="Unassembled WGS sequence"/>
</dbReference>
<comment type="catalytic activity">
    <reaction evidence="6">
        <text>L-histidine(out) + L-arginine(in) = L-histidine(in) + L-arginine(out)</text>
        <dbReference type="Rhea" id="RHEA:71063"/>
        <dbReference type="ChEBI" id="CHEBI:32682"/>
        <dbReference type="ChEBI" id="CHEBI:57595"/>
    </reaction>
</comment>
<evidence type="ECO:0000256" key="7">
    <source>
        <dbReference type="SAM" id="MobiDB-lite"/>
    </source>
</evidence>
<dbReference type="GO" id="GO:0015174">
    <property type="term" value="F:basic amino acid transmembrane transporter activity"/>
    <property type="evidence" value="ECO:0007669"/>
    <property type="project" value="TreeGrafter"/>
</dbReference>
<dbReference type="GO" id="GO:0000329">
    <property type="term" value="C:fungal-type vacuole membrane"/>
    <property type="evidence" value="ECO:0007669"/>
    <property type="project" value="TreeGrafter"/>
</dbReference>
<evidence type="ECO:0000256" key="4">
    <source>
        <dbReference type="ARBA" id="ARBA00023136"/>
    </source>
</evidence>
<evidence type="ECO:0000256" key="2">
    <source>
        <dbReference type="ARBA" id="ARBA00022692"/>
    </source>
</evidence>
<dbReference type="FunFam" id="1.20.1280.290:FF:000028">
    <property type="entry name" value="Vacuolar membrane protein, putative"/>
    <property type="match status" value="1"/>
</dbReference>
<evidence type="ECO:0000256" key="6">
    <source>
        <dbReference type="ARBA" id="ARBA00050768"/>
    </source>
</evidence>
<dbReference type="FunFam" id="1.20.1280.290:FF:000009">
    <property type="entry name" value="PQ loop repeat family protein"/>
    <property type="match status" value="1"/>
</dbReference>
<protein>
    <recommendedName>
        <fullName evidence="10">PQ loop repeat-containing protein 2</fullName>
    </recommendedName>
</protein>
<dbReference type="GO" id="GO:0034488">
    <property type="term" value="P:basic amino acid transmembrane export from vacuole"/>
    <property type="evidence" value="ECO:0007669"/>
    <property type="project" value="TreeGrafter"/>
</dbReference>
<evidence type="ECO:0000313" key="8">
    <source>
        <dbReference type="EMBL" id="RSH94069.1"/>
    </source>
</evidence>
<keyword evidence="9" id="KW-1185">Reference proteome</keyword>
<feature type="region of interest" description="Disordered" evidence="7">
    <location>
        <begin position="116"/>
        <end position="167"/>
    </location>
</feature>
<dbReference type="AlphaFoldDB" id="A0A427YSL6"/>
<dbReference type="InterPro" id="IPR051415">
    <property type="entry name" value="LAAT-1"/>
</dbReference>
<evidence type="ECO:0000256" key="5">
    <source>
        <dbReference type="ARBA" id="ARBA00038039"/>
    </source>
</evidence>
<comment type="caution">
    <text evidence="8">The sequence shown here is derived from an EMBL/GenBank/DDBJ whole genome shotgun (WGS) entry which is preliminary data.</text>
</comment>